<dbReference type="EMBL" id="KV921579">
    <property type="protein sequence ID" value="ORE12989.1"/>
    <property type="molecule type" value="Genomic_DNA"/>
</dbReference>
<name>A0A1X0RLP7_RHIZD</name>
<dbReference type="PANTHER" id="PTHR12751:SF18">
    <property type="entry name" value="PHOSPHATASE AND ACTIN REGULATOR 1"/>
    <property type="match status" value="1"/>
</dbReference>
<dbReference type="GO" id="GO:0030036">
    <property type="term" value="P:actin cytoskeleton organization"/>
    <property type="evidence" value="ECO:0007669"/>
    <property type="project" value="TreeGrafter"/>
</dbReference>
<sequence length="111" mass="12619">MSEKKPNQDIILPDSPTSSVSSRKTNRLTKYFSLLPLPASSTACSKVSFSSTVIVHETFSSAEYDRQSDNTYTCQNLTPELALDIKKELNDHKLNNMHVHPQSRQFTHFFI</sequence>
<evidence type="ECO:0000313" key="2">
    <source>
        <dbReference type="EMBL" id="ORE12989.1"/>
    </source>
</evidence>
<dbReference type="PANTHER" id="PTHR12751">
    <property type="entry name" value="PHOSPHATASE AND ACTIN REGULATOR PHACTR"/>
    <property type="match status" value="1"/>
</dbReference>
<dbReference type="GO" id="GO:0003779">
    <property type="term" value="F:actin binding"/>
    <property type="evidence" value="ECO:0007669"/>
    <property type="project" value="TreeGrafter"/>
</dbReference>
<evidence type="ECO:0000256" key="1">
    <source>
        <dbReference type="SAM" id="MobiDB-lite"/>
    </source>
</evidence>
<protein>
    <submittedName>
        <fullName evidence="2">Uncharacterized protein</fullName>
    </submittedName>
</protein>
<dbReference type="AlphaFoldDB" id="A0A1X0RLP7"/>
<gene>
    <name evidence="2" type="ORF">BCV71DRAFT_230077</name>
</gene>
<organism evidence="2 3">
    <name type="scientific">Rhizopus microsporus</name>
    <dbReference type="NCBI Taxonomy" id="58291"/>
    <lineage>
        <taxon>Eukaryota</taxon>
        <taxon>Fungi</taxon>
        <taxon>Fungi incertae sedis</taxon>
        <taxon>Mucoromycota</taxon>
        <taxon>Mucoromycotina</taxon>
        <taxon>Mucoromycetes</taxon>
        <taxon>Mucorales</taxon>
        <taxon>Mucorineae</taxon>
        <taxon>Rhizopodaceae</taxon>
        <taxon>Rhizopus</taxon>
    </lineage>
</organism>
<proteinExistence type="predicted"/>
<reference evidence="2 3" key="1">
    <citation type="journal article" date="2016" name="Proc. Natl. Acad. Sci. U.S.A.">
        <title>Lipid metabolic changes in an early divergent fungus govern the establishment of a mutualistic symbiosis with endobacteria.</title>
        <authorList>
            <person name="Lastovetsky O.A."/>
            <person name="Gaspar M.L."/>
            <person name="Mondo S.J."/>
            <person name="LaButti K.M."/>
            <person name="Sandor L."/>
            <person name="Grigoriev I.V."/>
            <person name="Henry S.A."/>
            <person name="Pawlowska T.E."/>
        </authorList>
    </citation>
    <scope>NUCLEOTIDE SEQUENCE [LARGE SCALE GENOMIC DNA]</scope>
    <source>
        <strain evidence="2 3">ATCC 11559</strain>
    </source>
</reference>
<feature type="region of interest" description="Disordered" evidence="1">
    <location>
        <begin position="1"/>
        <end position="24"/>
    </location>
</feature>
<dbReference type="Proteomes" id="UP000242381">
    <property type="component" value="Unassembled WGS sequence"/>
</dbReference>
<accession>A0A1X0RLP7</accession>
<dbReference type="VEuPathDB" id="FungiDB:BCV72DRAFT_42329"/>
<evidence type="ECO:0000313" key="3">
    <source>
        <dbReference type="Proteomes" id="UP000242381"/>
    </source>
</evidence>